<accession>A0ABD4EDC5</accession>
<evidence type="ECO:0000256" key="5">
    <source>
        <dbReference type="ARBA" id="ARBA00022944"/>
    </source>
</evidence>
<dbReference type="Proteomes" id="UP000070063">
    <property type="component" value="Unassembled WGS sequence"/>
</dbReference>
<gene>
    <name evidence="8" type="ORF">HMPREF3225_02186</name>
</gene>
<dbReference type="CDD" id="cd00761">
    <property type="entry name" value="Glyco_tranf_GTA_type"/>
    <property type="match status" value="1"/>
</dbReference>
<dbReference type="EMBL" id="LRQI01000090">
    <property type="protein sequence ID" value="KXA36624.1"/>
    <property type="molecule type" value="Genomic_DNA"/>
</dbReference>
<dbReference type="InterPro" id="IPR043149">
    <property type="entry name" value="TagF_N"/>
</dbReference>
<dbReference type="SUPFAM" id="SSF53448">
    <property type="entry name" value="Nucleotide-diphospho-sugar transferases"/>
    <property type="match status" value="1"/>
</dbReference>
<keyword evidence="3" id="KW-1003">Cell membrane</keyword>
<proteinExistence type="inferred from homology"/>
<dbReference type="AlphaFoldDB" id="A0ABD4EDC5"/>
<dbReference type="InterPro" id="IPR001173">
    <property type="entry name" value="Glyco_trans_2-like"/>
</dbReference>
<dbReference type="PANTHER" id="PTHR37316">
    <property type="entry name" value="TEICHOIC ACID GLYCEROL-PHOSPHATE PRIMASE"/>
    <property type="match status" value="1"/>
</dbReference>
<dbReference type="InterPro" id="IPR051612">
    <property type="entry name" value="Teichoic_Acid_Biosynth"/>
</dbReference>
<keyword evidence="4" id="KW-0808">Transferase</keyword>
<organism evidence="8 9">
    <name type="scientific">Staphylococcus lugdunensis</name>
    <dbReference type="NCBI Taxonomy" id="28035"/>
    <lineage>
        <taxon>Bacteria</taxon>
        <taxon>Bacillati</taxon>
        <taxon>Bacillota</taxon>
        <taxon>Bacilli</taxon>
        <taxon>Bacillales</taxon>
        <taxon>Staphylococcaceae</taxon>
        <taxon>Staphylococcus</taxon>
    </lineage>
</organism>
<dbReference type="GO" id="GO:0016740">
    <property type="term" value="F:transferase activity"/>
    <property type="evidence" value="ECO:0007669"/>
    <property type="project" value="UniProtKB-KW"/>
</dbReference>
<comment type="similarity">
    <text evidence="2">Belongs to the CDP-glycerol glycerophosphotransferase family.</text>
</comment>
<evidence type="ECO:0000256" key="6">
    <source>
        <dbReference type="ARBA" id="ARBA00023136"/>
    </source>
</evidence>
<evidence type="ECO:0000256" key="4">
    <source>
        <dbReference type="ARBA" id="ARBA00022679"/>
    </source>
</evidence>
<evidence type="ECO:0000256" key="3">
    <source>
        <dbReference type="ARBA" id="ARBA00022475"/>
    </source>
</evidence>
<dbReference type="InterPro" id="IPR043148">
    <property type="entry name" value="TagF_C"/>
</dbReference>
<reference evidence="8 9" key="1">
    <citation type="submission" date="2016-01" db="EMBL/GenBank/DDBJ databases">
        <authorList>
            <person name="Mitreva M."/>
            <person name="Pepin K.H."/>
            <person name="Mihindukulasuriya K.A."/>
            <person name="Fulton R."/>
            <person name="Fronick C."/>
            <person name="O'Laughlin M."/>
            <person name="Miner T."/>
            <person name="Herter B."/>
            <person name="Rosa B.A."/>
            <person name="Cordes M."/>
            <person name="Tomlinson C."/>
            <person name="Wollam A."/>
            <person name="Palsikar V.B."/>
            <person name="Mardis E.R."/>
            <person name="Wilson R.K."/>
        </authorList>
    </citation>
    <scope>NUCLEOTIDE SEQUENCE [LARGE SCALE GENOMIC DNA]</scope>
    <source>
        <strain evidence="8 9">MJR7738</strain>
    </source>
</reference>
<keyword evidence="5" id="KW-0777">Teichoic acid biosynthesis</keyword>
<evidence type="ECO:0000259" key="7">
    <source>
        <dbReference type="Pfam" id="PF00535"/>
    </source>
</evidence>
<dbReference type="Gene3D" id="3.90.550.10">
    <property type="entry name" value="Spore Coat Polysaccharide Biosynthesis Protein SpsA, Chain A"/>
    <property type="match status" value="1"/>
</dbReference>
<name>A0ABD4EDC5_STALU</name>
<dbReference type="Gene3D" id="3.40.50.12580">
    <property type="match status" value="1"/>
</dbReference>
<dbReference type="Pfam" id="PF04464">
    <property type="entry name" value="Glyphos_transf"/>
    <property type="match status" value="1"/>
</dbReference>
<comment type="caution">
    <text evidence="8">The sequence shown here is derived from an EMBL/GenBank/DDBJ whole genome shotgun (WGS) entry which is preliminary data.</text>
</comment>
<comment type="subcellular location">
    <subcellularLocation>
        <location evidence="1">Cell membrane</location>
        <topology evidence="1">Peripheral membrane protein</topology>
    </subcellularLocation>
</comment>
<dbReference type="GO" id="GO:0005886">
    <property type="term" value="C:plasma membrane"/>
    <property type="evidence" value="ECO:0007669"/>
    <property type="project" value="UniProtKB-SubCell"/>
</dbReference>
<sequence length="727" mass="85984">MERNILNKLSVIVTYYNNEDHIGDCITSLKKQRNQDFDIIIVDDGSIDASTEILQQQLATYDKDVTFVQIEHNSGHAHARNVALDYVDTPYVMFLDADDQLASYAIDFYLNHVNGLDGLIAPIHKFTNHRPQYVDKDKVRLEYLSHQTNPNSFLRKHTVCNILFRTAIIKAHHIRFNESLRIFTDMSFTLEYLKYAEHFVRVFDFPFYYRGEVYDPFNGNTLSDQDFVLTFDDYVESFFDAMQRTDNKKIQSFLIDKMKNEIKQGFDPSLRDIKARYVALEDSLIKVVKAVKWNIIRDGKLLYNLEVLFLAMNDVDHAKYINKLRKKTRLVKDIVTNSKAKERSRYQLTDDKDIVDDKTIVFESFGGKNYSDSPKYIYEYMQQHYPQLNYIWVCARPEQTVIPGNAIKVQKGSRAYYQAYAKAKYWVSNARLPLYLNKKENQVYIQTWHGTPLKRLANDMKVVRMPGTTTANYKKNFYSEASRWDYLVSPNRYSTNIFKTAFWMDEARIWEIGYPRNDVLVTRQNDTDYLNQIKRDLNLPEDKKVIMYAPTWRDDEFVKKGQYLFDLKINLANLQKQIGDDYVILLRMHYLIANALDLNGYEDFAIDVSNYNDISELYLISDALITDYSSVMFDYGILKRPQFFFAYDIEKYDKGLRGFYMDYMNDLPGEIITDEFKLAEELKHIDKHKERYKDKIEKFYQDFCSLEKGHASQFIGDHIYNDIHRHQ</sequence>
<dbReference type="Pfam" id="PF00535">
    <property type="entry name" value="Glycos_transf_2"/>
    <property type="match status" value="1"/>
</dbReference>
<dbReference type="Gene3D" id="3.40.50.11820">
    <property type="match status" value="1"/>
</dbReference>
<keyword evidence="6" id="KW-0472">Membrane</keyword>
<protein>
    <submittedName>
        <fullName evidence="8">Glycosyltransferase, group 2 family protein</fullName>
    </submittedName>
</protein>
<dbReference type="InterPro" id="IPR029044">
    <property type="entry name" value="Nucleotide-diphossugar_trans"/>
</dbReference>
<evidence type="ECO:0000256" key="2">
    <source>
        <dbReference type="ARBA" id="ARBA00010488"/>
    </source>
</evidence>
<dbReference type="SUPFAM" id="SSF53756">
    <property type="entry name" value="UDP-Glycosyltransferase/glycogen phosphorylase"/>
    <property type="match status" value="1"/>
</dbReference>
<feature type="domain" description="Glycosyltransferase 2-like" evidence="7">
    <location>
        <begin position="10"/>
        <end position="112"/>
    </location>
</feature>
<dbReference type="PANTHER" id="PTHR37316:SF3">
    <property type="entry name" value="TEICHOIC ACID GLYCEROL-PHOSPHATE TRANSFERASE"/>
    <property type="match status" value="1"/>
</dbReference>
<dbReference type="InterPro" id="IPR007554">
    <property type="entry name" value="Glycerophosphate_synth"/>
</dbReference>
<dbReference type="GO" id="GO:0019350">
    <property type="term" value="P:teichoic acid biosynthetic process"/>
    <property type="evidence" value="ECO:0007669"/>
    <property type="project" value="UniProtKB-KW"/>
</dbReference>
<evidence type="ECO:0000313" key="8">
    <source>
        <dbReference type="EMBL" id="KXA36624.1"/>
    </source>
</evidence>
<evidence type="ECO:0000313" key="9">
    <source>
        <dbReference type="Proteomes" id="UP000070063"/>
    </source>
</evidence>
<evidence type="ECO:0000256" key="1">
    <source>
        <dbReference type="ARBA" id="ARBA00004202"/>
    </source>
</evidence>